<reference evidence="8" key="2">
    <citation type="submission" date="2009-11" db="EMBL/GenBank/DDBJ databases">
        <title>The Genome Sequence of Allomyces macrogynus strain ATCC 38327.</title>
        <authorList>
            <consortium name="The Broad Institute Genome Sequencing Platform"/>
            <person name="Russ C."/>
            <person name="Cuomo C."/>
            <person name="Shea T."/>
            <person name="Young S.K."/>
            <person name="Zeng Q."/>
            <person name="Koehrsen M."/>
            <person name="Haas B."/>
            <person name="Borodovsky M."/>
            <person name="Guigo R."/>
            <person name="Alvarado L."/>
            <person name="Berlin A."/>
            <person name="Borenstein D."/>
            <person name="Chen Z."/>
            <person name="Engels R."/>
            <person name="Freedman E."/>
            <person name="Gellesch M."/>
            <person name="Goldberg J."/>
            <person name="Griggs A."/>
            <person name="Gujja S."/>
            <person name="Heiman D."/>
            <person name="Hepburn T."/>
            <person name="Howarth C."/>
            <person name="Jen D."/>
            <person name="Larson L."/>
            <person name="Lewis B."/>
            <person name="Mehta T."/>
            <person name="Park D."/>
            <person name="Pearson M."/>
            <person name="Roberts A."/>
            <person name="Saif S."/>
            <person name="Shenoy N."/>
            <person name="Sisk P."/>
            <person name="Stolte C."/>
            <person name="Sykes S."/>
            <person name="Walk T."/>
            <person name="White J."/>
            <person name="Yandava C."/>
            <person name="Burger G."/>
            <person name="Gray M.W."/>
            <person name="Holland P.W.H."/>
            <person name="King N."/>
            <person name="Lang F.B.F."/>
            <person name="Roger A.J."/>
            <person name="Ruiz-Trillo I."/>
            <person name="Lander E."/>
            <person name="Nusbaum C."/>
        </authorList>
    </citation>
    <scope>NUCLEOTIDE SEQUENCE [LARGE SCALE GENOMIC DNA]</scope>
    <source>
        <strain evidence="8">ATCC 38327</strain>
    </source>
</reference>
<evidence type="ECO:0000256" key="5">
    <source>
        <dbReference type="SAM" id="MobiDB-lite"/>
    </source>
</evidence>
<keyword evidence="3" id="KW-0539">Nucleus</keyword>
<feature type="compositionally biased region" description="Low complexity" evidence="5">
    <location>
        <begin position="13"/>
        <end position="27"/>
    </location>
</feature>
<evidence type="ECO:0000256" key="1">
    <source>
        <dbReference type="ARBA" id="ARBA00004123"/>
    </source>
</evidence>
<dbReference type="VEuPathDB" id="FungiDB:AMAG_07575"/>
<evidence type="ECO:0000256" key="4">
    <source>
        <dbReference type="SAM" id="Coils"/>
    </source>
</evidence>
<dbReference type="Proteomes" id="UP000054350">
    <property type="component" value="Unassembled WGS sequence"/>
</dbReference>
<feature type="coiled-coil region" evidence="4">
    <location>
        <begin position="250"/>
        <end position="280"/>
    </location>
</feature>
<keyword evidence="8" id="KW-1185">Reference proteome</keyword>
<comment type="subcellular location">
    <subcellularLocation>
        <location evidence="1">Nucleus</location>
    </subcellularLocation>
</comment>
<dbReference type="Pfam" id="PF05181">
    <property type="entry name" value="XPA_C"/>
    <property type="match status" value="1"/>
</dbReference>
<dbReference type="GO" id="GO:0070914">
    <property type="term" value="P:UV-damage excision repair"/>
    <property type="evidence" value="ECO:0007669"/>
    <property type="project" value="TreeGrafter"/>
</dbReference>
<reference evidence="7 8" key="1">
    <citation type="submission" date="2009-11" db="EMBL/GenBank/DDBJ databases">
        <title>Annotation of Allomyces macrogynus ATCC 38327.</title>
        <authorList>
            <consortium name="The Broad Institute Genome Sequencing Platform"/>
            <person name="Russ C."/>
            <person name="Cuomo C."/>
            <person name="Burger G."/>
            <person name="Gray M.W."/>
            <person name="Holland P.W.H."/>
            <person name="King N."/>
            <person name="Lang F.B.F."/>
            <person name="Roger A.J."/>
            <person name="Ruiz-Trillo I."/>
            <person name="Young S.K."/>
            <person name="Zeng Q."/>
            <person name="Gargeya S."/>
            <person name="Fitzgerald M."/>
            <person name="Haas B."/>
            <person name="Abouelleil A."/>
            <person name="Alvarado L."/>
            <person name="Arachchi H.M."/>
            <person name="Berlin A."/>
            <person name="Chapman S.B."/>
            <person name="Gearin G."/>
            <person name="Goldberg J."/>
            <person name="Griggs A."/>
            <person name="Gujja S."/>
            <person name="Hansen M."/>
            <person name="Heiman D."/>
            <person name="Howarth C."/>
            <person name="Larimer J."/>
            <person name="Lui A."/>
            <person name="MacDonald P.J.P."/>
            <person name="McCowen C."/>
            <person name="Montmayeur A."/>
            <person name="Murphy C."/>
            <person name="Neiman D."/>
            <person name="Pearson M."/>
            <person name="Priest M."/>
            <person name="Roberts A."/>
            <person name="Saif S."/>
            <person name="Shea T."/>
            <person name="Sisk P."/>
            <person name="Stolte C."/>
            <person name="Sykes S."/>
            <person name="Wortman J."/>
            <person name="Nusbaum C."/>
            <person name="Birren B."/>
        </authorList>
    </citation>
    <scope>NUCLEOTIDE SEQUENCE [LARGE SCALE GENOMIC DNA]</scope>
    <source>
        <strain evidence="7 8">ATCC 38327</strain>
    </source>
</reference>
<dbReference type="InterPro" id="IPR000465">
    <property type="entry name" value="XPA/RAD14"/>
</dbReference>
<dbReference type="GO" id="GO:1901255">
    <property type="term" value="P:nucleotide-excision repair involved in interstrand cross-link repair"/>
    <property type="evidence" value="ECO:0007669"/>
    <property type="project" value="TreeGrafter"/>
</dbReference>
<evidence type="ECO:0000259" key="6">
    <source>
        <dbReference type="Pfam" id="PF05181"/>
    </source>
</evidence>
<dbReference type="GO" id="GO:0003684">
    <property type="term" value="F:damaged DNA binding"/>
    <property type="evidence" value="ECO:0007669"/>
    <property type="project" value="InterPro"/>
</dbReference>
<dbReference type="GO" id="GO:0000110">
    <property type="term" value="C:nucleotide-excision repair factor 1 complex"/>
    <property type="evidence" value="ECO:0007669"/>
    <property type="project" value="TreeGrafter"/>
</dbReference>
<feature type="region of interest" description="Disordered" evidence="5">
    <location>
        <begin position="1"/>
        <end position="88"/>
    </location>
</feature>
<keyword evidence="4" id="KW-0175">Coiled coil</keyword>
<dbReference type="InterPro" id="IPR022656">
    <property type="entry name" value="XPA_C"/>
</dbReference>
<dbReference type="GO" id="GO:0006284">
    <property type="term" value="P:base-excision repair"/>
    <property type="evidence" value="ECO:0007669"/>
    <property type="project" value="TreeGrafter"/>
</dbReference>
<feature type="compositionally biased region" description="Pro residues" evidence="5">
    <location>
        <begin position="1"/>
        <end position="12"/>
    </location>
</feature>
<keyword evidence="2" id="KW-0862">Zinc</keyword>
<dbReference type="InterPro" id="IPR009061">
    <property type="entry name" value="DNA-bd_dom_put_sf"/>
</dbReference>
<evidence type="ECO:0000313" key="8">
    <source>
        <dbReference type="Proteomes" id="UP000054350"/>
    </source>
</evidence>
<feature type="region of interest" description="Disordered" evidence="5">
    <location>
        <begin position="303"/>
        <end position="324"/>
    </location>
</feature>
<dbReference type="STRING" id="578462.A0A0L0SIP7"/>
<dbReference type="InterPro" id="IPR037129">
    <property type="entry name" value="XPA_sf"/>
</dbReference>
<accession>A0A0L0SIP7</accession>
<dbReference type="PANTHER" id="PTHR10142">
    <property type="entry name" value="DNA REPAIR PROTEIN COMPLEMENTING XP-A CELLS"/>
    <property type="match status" value="1"/>
</dbReference>
<organism evidence="7 8">
    <name type="scientific">Allomyces macrogynus (strain ATCC 38327)</name>
    <name type="common">Allomyces javanicus var. macrogynus</name>
    <dbReference type="NCBI Taxonomy" id="578462"/>
    <lineage>
        <taxon>Eukaryota</taxon>
        <taxon>Fungi</taxon>
        <taxon>Fungi incertae sedis</taxon>
        <taxon>Blastocladiomycota</taxon>
        <taxon>Blastocladiomycetes</taxon>
        <taxon>Blastocladiales</taxon>
        <taxon>Blastocladiaceae</taxon>
        <taxon>Allomyces</taxon>
    </lineage>
</organism>
<dbReference type="EMBL" id="GG745340">
    <property type="protein sequence ID" value="KNE62347.1"/>
    <property type="molecule type" value="Genomic_DNA"/>
</dbReference>
<evidence type="ECO:0000256" key="3">
    <source>
        <dbReference type="ARBA" id="ARBA00023242"/>
    </source>
</evidence>
<dbReference type="Gene3D" id="3.90.530.10">
    <property type="entry name" value="XPA C-terminal domain"/>
    <property type="match status" value="1"/>
</dbReference>
<dbReference type="OMA" id="VCHACKE"/>
<evidence type="ECO:0000313" key="7">
    <source>
        <dbReference type="EMBL" id="KNE62347.1"/>
    </source>
</evidence>
<feature type="domain" description="XPA C-terminal" evidence="6">
    <location>
        <begin position="189"/>
        <end position="239"/>
    </location>
</feature>
<dbReference type="eggNOG" id="KOG4017">
    <property type="taxonomic scope" value="Eukaryota"/>
</dbReference>
<dbReference type="AlphaFoldDB" id="A0A0L0SIP7"/>
<feature type="compositionally biased region" description="Acidic residues" evidence="5">
    <location>
        <begin position="309"/>
        <end position="318"/>
    </location>
</feature>
<dbReference type="GO" id="GO:0000715">
    <property type="term" value="P:nucleotide-excision repair, DNA damage recognition"/>
    <property type="evidence" value="ECO:0007669"/>
    <property type="project" value="TreeGrafter"/>
</dbReference>
<dbReference type="NCBIfam" id="TIGR00598">
    <property type="entry name" value="rad14"/>
    <property type="match status" value="1"/>
</dbReference>
<feature type="compositionally biased region" description="Low complexity" evidence="5">
    <location>
        <begin position="37"/>
        <end position="79"/>
    </location>
</feature>
<sequence length="337" mass="36469">MSAPPPIAPRGPPARGGQRAPAVAPPATMRQAHRGTSRLAAAASASGSAGPPPASSSASLPAPASAAAGPAEPSAPSRAQGGNDANSKKRSWVSSYYDYNLAEMKDTRGGFLDEDHGGDDAADSVRPFKKQATASVPVLAVPAVAGGGPWNLPMRGDMDVAAHGCRDCSTVADLDPRYATHYDVIFPDKYALLTKTEVREDYLLTEEELRDNDRLPVWRKPNPKKNTYHDMWLYLREHVEAFAVAKWGSLEKIDAEIDRREEERRAKREVKQKKQVAKLRQATRTSLWRDKIAGEAAALSGPHVHEWVPAEDSDEGEGGENAQVCRGCGMRSEIEEI</sequence>
<dbReference type="OrthoDB" id="68328at2759"/>
<gene>
    <name evidence="7" type="ORF">AMAG_07575</name>
</gene>
<proteinExistence type="predicted"/>
<dbReference type="SUPFAM" id="SSF46955">
    <property type="entry name" value="Putative DNA-binding domain"/>
    <property type="match status" value="1"/>
</dbReference>
<dbReference type="PANTHER" id="PTHR10142:SF0">
    <property type="entry name" value="DNA REPAIR PROTEIN COMPLEMENTING XP-A CELLS"/>
    <property type="match status" value="1"/>
</dbReference>
<name>A0A0L0SIP7_ALLM3</name>
<evidence type="ECO:0000256" key="2">
    <source>
        <dbReference type="ARBA" id="ARBA00022833"/>
    </source>
</evidence>
<protein>
    <submittedName>
        <fullName evidence="7">DNA repair protein</fullName>
    </submittedName>
</protein>